<feature type="domain" description="FecR protein" evidence="2">
    <location>
        <begin position="111"/>
        <end position="203"/>
    </location>
</feature>
<organism evidence="3 4">
    <name type="scientific">Sphingomonas rustica</name>
    <dbReference type="NCBI Taxonomy" id="3103142"/>
    <lineage>
        <taxon>Bacteria</taxon>
        <taxon>Pseudomonadati</taxon>
        <taxon>Pseudomonadota</taxon>
        <taxon>Alphaproteobacteria</taxon>
        <taxon>Sphingomonadales</taxon>
        <taxon>Sphingomonadaceae</taxon>
        <taxon>Sphingomonas</taxon>
    </lineage>
</organism>
<dbReference type="Pfam" id="PF04773">
    <property type="entry name" value="FecR"/>
    <property type="match status" value="1"/>
</dbReference>
<dbReference type="PIRSF" id="PIRSF018266">
    <property type="entry name" value="FecR"/>
    <property type="match status" value="1"/>
</dbReference>
<dbReference type="EMBL" id="JBDIZK010000002">
    <property type="protein sequence ID" value="MEN3746409.1"/>
    <property type="molecule type" value="Genomic_DNA"/>
</dbReference>
<keyword evidence="1" id="KW-1133">Transmembrane helix</keyword>
<proteinExistence type="predicted"/>
<evidence type="ECO:0000256" key="1">
    <source>
        <dbReference type="SAM" id="Phobius"/>
    </source>
</evidence>
<keyword evidence="4" id="KW-1185">Reference proteome</keyword>
<dbReference type="InterPro" id="IPR006860">
    <property type="entry name" value="FecR"/>
</dbReference>
<keyword evidence="1" id="KW-0472">Membrane</keyword>
<reference evidence="3 4" key="1">
    <citation type="submission" date="2024-05" db="EMBL/GenBank/DDBJ databases">
        <title>Sphingomonas sp. HF-S3 16S ribosomal RNA gene Genome sequencing and assembly.</title>
        <authorList>
            <person name="Lee H."/>
        </authorList>
    </citation>
    <scope>NUCLEOTIDE SEQUENCE [LARGE SCALE GENOMIC DNA]</scope>
    <source>
        <strain evidence="3 4">HF-S3</strain>
    </source>
</reference>
<feature type="transmembrane region" description="Helical" evidence="1">
    <location>
        <begin position="87"/>
        <end position="106"/>
    </location>
</feature>
<name>A0ABV0B4B2_9SPHN</name>
<gene>
    <name evidence="3" type="ORF">TPR58_04455</name>
</gene>
<sequence length="324" mass="35106">MTREPASQIEHEAAGWVARMDGASWDDALESALDRWLAGDPRRSGALLQAQAAWATLDRDMAGAGHAVRPLSADDHVPLRAAGRRRFLIGGGAAIAASLIGTLLLVDRLPRYETEIGEIRRVPLADGSTMAINTGSLATVDLEPNRRSVRIDRGELWFQVAKDPGRPFIVEAGPVRVQAVGTAFAVRRRDRGADIFVTEGVVEAWSGEGQARHIRIAAGEHAYIADDASITRSPADATSVYRALAWREGKIDLSGVTLAEAAAEFNRYNHRRLVIADPAIGGETFDGILRTDDLEGFAMAVRDSLNVPVDFSDPTEVRVGRKRK</sequence>
<dbReference type="Proteomes" id="UP001427805">
    <property type="component" value="Unassembled WGS sequence"/>
</dbReference>
<dbReference type="InterPro" id="IPR012373">
    <property type="entry name" value="Ferrdict_sens_TM"/>
</dbReference>
<comment type="caution">
    <text evidence="3">The sequence shown here is derived from an EMBL/GenBank/DDBJ whole genome shotgun (WGS) entry which is preliminary data.</text>
</comment>
<dbReference type="Gene3D" id="2.60.120.1440">
    <property type="match status" value="1"/>
</dbReference>
<protein>
    <submittedName>
        <fullName evidence="3">FecR domain-containing protein</fullName>
    </submittedName>
</protein>
<dbReference type="PANTHER" id="PTHR30273">
    <property type="entry name" value="PERIPLASMIC SIGNAL SENSOR AND SIGMA FACTOR ACTIVATOR FECR-RELATED"/>
    <property type="match status" value="1"/>
</dbReference>
<keyword evidence="1" id="KW-0812">Transmembrane</keyword>
<dbReference type="RefSeq" id="WP_346245411.1">
    <property type="nucleotide sequence ID" value="NZ_JBDIZK010000002.1"/>
</dbReference>
<evidence type="ECO:0000313" key="4">
    <source>
        <dbReference type="Proteomes" id="UP001427805"/>
    </source>
</evidence>
<dbReference type="PANTHER" id="PTHR30273:SF2">
    <property type="entry name" value="PROTEIN FECR"/>
    <property type="match status" value="1"/>
</dbReference>
<evidence type="ECO:0000313" key="3">
    <source>
        <dbReference type="EMBL" id="MEN3746409.1"/>
    </source>
</evidence>
<accession>A0ABV0B4B2</accession>
<evidence type="ECO:0000259" key="2">
    <source>
        <dbReference type="Pfam" id="PF04773"/>
    </source>
</evidence>